<sequence length="93" mass="10667">MNNEASDYSLTKGKLLIKGRKDKNGDIRQLLVIPEKFRSSILKMGHEGTSGHLGVTKTKSRIARYFYWPRCYKEIEEFVKTCDPCQRAGKAND</sequence>
<dbReference type="PANTHER" id="PTHR37984:SF15">
    <property type="entry name" value="INTEGRASE CATALYTIC DOMAIN-CONTAINING PROTEIN"/>
    <property type="match status" value="1"/>
</dbReference>
<evidence type="ECO:0000256" key="1">
    <source>
        <dbReference type="ARBA" id="ARBA00012493"/>
    </source>
</evidence>
<feature type="domain" description="Integrase zinc-binding" evidence="2">
    <location>
        <begin position="33"/>
        <end position="89"/>
    </location>
</feature>
<comment type="caution">
    <text evidence="3">The sequence shown here is derived from an EMBL/GenBank/DDBJ whole genome shotgun (WGS) entry which is preliminary data.</text>
</comment>
<proteinExistence type="predicted"/>
<evidence type="ECO:0000313" key="3">
    <source>
        <dbReference type="EMBL" id="GFY29454.1"/>
    </source>
</evidence>
<dbReference type="Gene3D" id="1.10.340.70">
    <property type="match status" value="1"/>
</dbReference>
<dbReference type="PANTHER" id="PTHR37984">
    <property type="entry name" value="PROTEIN CBG26694"/>
    <property type="match status" value="1"/>
</dbReference>
<gene>
    <name evidence="3" type="primary">POL_24</name>
    <name evidence="3" type="ORF">TNCV_2626251</name>
</gene>
<dbReference type="Proteomes" id="UP000887159">
    <property type="component" value="Unassembled WGS sequence"/>
</dbReference>
<dbReference type="InterPro" id="IPR041588">
    <property type="entry name" value="Integrase_H2C2"/>
</dbReference>
<dbReference type="EMBL" id="BMAU01021388">
    <property type="protein sequence ID" value="GFY29454.1"/>
    <property type="molecule type" value="Genomic_DNA"/>
</dbReference>
<keyword evidence="4" id="KW-1185">Reference proteome</keyword>
<name>A0A8X6W779_TRICX</name>
<dbReference type="Pfam" id="PF17921">
    <property type="entry name" value="Integrase_H2C2"/>
    <property type="match status" value="1"/>
</dbReference>
<reference evidence="3" key="1">
    <citation type="submission" date="2020-08" db="EMBL/GenBank/DDBJ databases">
        <title>Multicomponent nature underlies the extraordinary mechanical properties of spider dragline silk.</title>
        <authorList>
            <person name="Kono N."/>
            <person name="Nakamura H."/>
            <person name="Mori M."/>
            <person name="Yoshida Y."/>
            <person name="Ohtoshi R."/>
            <person name="Malay A.D."/>
            <person name="Moran D.A.P."/>
            <person name="Tomita M."/>
            <person name="Numata K."/>
            <person name="Arakawa K."/>
        </authorList>
    </citation>
    <scope>NUCLEOTIDE SEQUENCE</scope>
</reference>
<evidence type="ECO:0000259" key="2">
    <source>
        <dbReference type="Pfam" id="PF17921"/>
    </source>
</evidence>
<evidence type="ECO:0000313" key="4">
    <source>
        <dbReference type="Proteomes" id="UP000887159"/>
    </source>
</evidence>
<accession>A0A8X6W779</accession>
<dbReference type="InterPro" id="IPR050951">
    <property type="entry name" value="Retrovirus_Pol_polyprotein"/>
</dbReference>
<dbReference type="FunFam" id="1.10.340.70:FF:000001">
    <property type="entry name" value="Retrovirus-related Pol polyprotein from transposon gypsy-like Protein"/>
    <property type="match status" value="1"/>
</dbReference>
<dbReference type="EC" id="2.7.7.49" evidence="1"/>
<dbReference type="GO" id="GO:0003964">
    <property type="term" value="F:RNA-directed DNA polymerase activity"/>
    <property type="evidence" value="ECO:0007669"/>
    <property type="project" value="UniProtKB-EC"/>
</dbReference>
<organism evidence="3 4">
    <name type="scientific">Trichonephila clavipes</name>
    <name type="common">Golden silk orbweaver</name>
    <name type="synonym">Nephila clavipes</name>
    <dbReference type="NCBI Taxonomy" id="2585209"/>
    <lineage>
        <taxon>Eukaryota</taxon>
        <taxon>Metazoa</taxon>
        <taxon>Ecdysozoa</taxon>
        <taxon>Arthropoda</taxon>
        <taxon>Chelicerata</taxon>
        <taxon>Arachnida</taxon>
        <taxon>Araneae</taxon>
        <taxon>Araneomorphae</taxon>
        <taxon>Entelegynae</taxon>
        <taxon>Araneoidea</taxon>
        <taxon>Nephilidae</taxon>
        <taxon>Trichonephila</taxon>
    </lineage>
</organism>
<dbReference type="AlphaFoldDB" id="A0A8X6W779"/>
<protein>
    <recommendedName>
        <fullName evidence="1">RNA-directed DNA polymerase</fullName>
        <ecNumber evidence="1">2.7.7.49</ecNumber>
    </recommendedName>
</protein>